<reference evidence="4" key="1">
    <citation type="submission" date="2023-07" db="EMBL/GenBank/DDBJ databases">
        <authorList>
            <consortium name="CYATHOMIX"/>
        </authorList>
    </citation>
    <scope>NUCLEOTIDE SEQUENCE</scope>
    <source>
        <strain evidence="4">N/A</strain>
    </source>
</reference>
<evidence type="ECO:0000256" key="1">
    <source>
        <dbReference type="SAM" id="MobiDB-lite"/>
    </source>
</evidence>
<dbReference type="InterPro" id="IPR014044">
    <property type="entry name" value="CAP_dom"/>
</dbReference>
<dbReference type="Gene3D" id="3.40.33.10">
    <property type="entry name" value="CAP"/>
    <property type="match status" value="1"/>
</dbReference>
<feature type="compositionally biased region" description="Acidic residues" evidence="1">
    <location>
        <begin position="235"/>
        <end position="313"/>
    </location>
</feature>
<evidence type="ECO:0000259" key="3">
    <source>
        <dbReference type="SMART" id="SM00198"/>
    </source>
</evidence>
<feature type="domain" description="SCP" evidence="3">
    <location>
        <begin position="25"/>
        <end position="181"/>
    </location>
</feature>
<accession>A0AA36GSI3</accession>
<feature type="chain" id="PRO_5041451293" description="SCP domain-containing protein" evidence="2">
    <location>
        <begin position="17"/>
        <end position="320"/>
    </location>
</feature>
<evidence type="ECO:0000313" key="5">
    <source>
        <dbReference type="Proteomes" id="UP001176961"/>
    </source>
</evidence>
<comment type="caution">
    <text evidence="4">The sequence shown here is derived from an EMBL/GenBank/DDBJ whole genome shotgun (WGS) entry which is preliminary data.</text>
</comment>
<sequence>MFLLLVFFILLREGEAAAACRLAAKASEAALEQHNLLREKVASRQLDKAIYGNLPGSKSLFKLKYDCTNEGLALATIGNKCKHSSIYMDKVGRGENFITYRLKTNPKPAQLAELFEYAVEDWSLTVENPLSADVVYSDTSMEPFANMIYNKTLKIGCAYLFCQDQGKVALACVYEKRPIEGEPLYWADSKNDKGCTKDAPCKKLIKGAVCSSNNGKVGPLCLQEPPPATEAPETTTEEPETPTDDPETPTDDPETPTDDPETPTDDPETPTDEPETPTDDPETPTDDSETPTDDPETPTDEPETPTDDPETTTDGEQILN</sequence>
<protein>
    <recommendedName>
        <fullName evidence="3">SCP domain-containing protein</fullName>
    </recommendedName>
</protein>
<dbReference type="Pfam" id="PF00188">
    <property type="entry name" value="CAP"/>
    <property type="match status" value="1"/>
</dbReference>
<dbReference type="SUPFAM" id="SSF55797">
    <property type="entry name" value="PR-1-like"/>
    <property type="match status" value="1"/>
</dbReference>
<feature type="region of interest" description="Disordered" evidence="1">
    <location>
        <begin position="214"/>
        <end position="320"/>
    </location>
</feature>
<gene>
    <name evidence="4" type="ORF">CYNAS_LOCUS9495</name>
</gene>
<name>A0AA36GSI3_CYLNA</name>
<dbReference type="SMART" id="SM00198">
    <property type="entry name" value="SCP"/>
    <property type="match status" value="1"/>
</dbReference>
<dbReference type="InterPro" id="IPR035940">
    <property type="entry name" value="CAP_sf"/>
</dbReference>
<dbReference type="AlphaFoldDB" id="A0AA36GSI3"/>
<dbReference type="CDD" id="cd05380">
    <property type="entry name" value="CAP_euk"/>
    <property type="match status" value="1"/>
</dbReference>
<keyword evidence="5" id="KW-1185">Reference proteome</keyword>
<proteinExistence type="predicted"/>
<evidence type="ECO:0000256" key="2">
    <source>
        <dbReference type="SAM" id="SignalP"/>
    </source>
</evidence>
<dbReference type="EMBL" id="CATQJL010000223">
    <property type="protein sequence ID" value="CAJ0597512.1"/>
    <property type="molecule type" value="Genomic_DNA"/>
</dbReference>
<keyword evidence="2" id="KW-0732">Signal</keyword>
<organism evidence="4 5">
    <name type="scientific">Cylicocyclus nassatus</name>
    <name type="common">Nematode worm</name>
    <dbReference type="NCBI Taxonomy" id="53992"/>
    <lineage>
        <taxon>Eukaryota</taxon>
        <taxon>Metazoa</taxon>
        <taxon>Ecdysozoa</taxon>
        <taxon>Nematoda</taxon>
        <taxon>Chromadorea</taxon>
        <taxon>Rhabditida</taxon>
        <taxon>Rhabditina</taxon>
        <taxon>Rhabditomorpha</taxon>
        <taxon>Strongyloidea</taxon>
        <taxon>Strongylidae</taxon>
        <taxon>Cylicocyclus</taxon>
    </lineage>
</organism>
<dbReference type="Proteomes" id="UP001176961">
    <property type="component" value="Unassembled WGS sequence"/>
</dbReference>
<evidence type="ECO:0000313" key="4">
    <source>
        <dbReference type="EMBL" id="CAJ0597512.1"/>
    </source>
</evidence>
<feature type="signal peptide" evidence="2">
    <location>
        <begin position="1"/>
        <end position="16"/>
    </location>
</feature>